<organism evidence="3 4">
    <name type="scientific">Anaerobutyricum hallii</name>
    <dbReference type="NCBI Taxonomy" id="39488"/>
    <lineage>
        <taxon>Bacteria</taxon>
        <taxon>Bacillati</taxon>
        <taxon>Bacillota</taxon>
        <taxon>Clostridia</taxon>
        <taxon>Lachnospirales</taxon>
        <taxon>Lachnospiraceae</taxon>
        <taxon>Anaerobutyricum</taxon>
    </lineage>
</organism>
<evidence type="ECO:0000313" key="3">
    <source>
        <dbReference type="EMBL" id="SOB72057.1"/>
    </source>
</evidence>
<accession>A0A285PS02</accession>
<dbReference type="SUPFAM" id="SSF53850">
    <property type="entry name" value="Periplasmic binding protein-like II"/>
    <property type="match status" value="1"/>
</dbReference>
<dbReference type="GO" id="GO:0022857">
    <property type="term" value="F:transmembrane transporter activity"/>
    <property type="evidence" value="ECO:0007669"/>
    <property type="project" value="InterPro"/>
</dbReference>
<feature type="domain" description="ABC-type glycine betaine transport system substrate-binding" evidence="2">
    <location>
        <begin position="47"/>
        <end position="312"/>
    </location>
</feature>
<dbReference type="PROSITE" id="PS51257">
    <property type="entry name" value="PROKAR_LIPOPROTEIN"/>
    <property type="match status" value="1"/>
</dbReference>
<evidence type="ECO:0000256" key="1">
    <source>
        <dbReference type="SAM" id="SignalP"/>
    </source>
</evidence>
<feature type="signal peptide" evidence="1">
    <location>
        <begin position="1"/>
        <end position="22"/>
    </location>
</feature>
<name>A0A285PS02_9FIRM</name>
<keyword evidence="1" id="KW-0732">Signal</keyword>
<dbReference type="Pfam" id="PF04069">
    <property type="entry name" value="OpuAC"/>
    <property type="match status" value="1"/>
</dbReference>
<evidence type="ECO:0000259" key="2">
    <source>
        <dbReference type="Pfam" id="PF04069"/>
    </source>
</evidence>
<keyword evidence="4" id="KW-1185">Reference proteome</keyword>
<dbReference type="Gene3D" id="3.40.190.10">
    <property type="entry name" value="Periplasmic binding protein-like II"/>
    <property type="match status" value="1"/>
</dbReference>
<dbReference type="AlphaFoldDB" id="A0A285PS02"/>
<sequence>MKKTWKKWVALGMTFSMMAGIAGCGNSKHAGSENTTEAAKKQEAAAPIKIATKPMTEQFILGEMLKLVIEDTTDYSVELTKGIGGGTNNIMPAMESGDFDLYPEYTSSGYIMVLKHDSDGISDEDMWKQLQKEYKDKYDMSWIGQYGFNNTYALIIREEAAKKYNLTKTSQLADVSDELVFGGNSDYIERKDGFHLLCDTYGLKFKDVKDIDIGLKYETLKKGDIDVSNGFTTDAQLSNDNVRVLEDDKHLQVNYFCSNVVRNDTLKSHPGLEEAIMKLDNSITDKEMASLNYKVEVEGKEDVQVAKDYLTEKGIIK</sequence>
<feature type="chain" id="PRO_5039093090" evidence="1">
    <location>
        <begin position="23"/>
        <end position="317"/>
    </location>
</feature>
<evidence type="ECO:0000313" key="4">
    <source>
        <dbReference type="Proteomes" id="UP000217549"/>
    </source>
</evidence>
<dbReference type="RefSeq" id="WP_096239912.1">
    <property type="nucleotide sequence ID" value="NZ_LT907978.1"/>
</dbReference>
<dbReference type="EMBL" id="LT907978">
    <property type="protein sequence ID" value="SOB72057.1"/>
    <property type="molecule type" value="Genomic_DNA"/>
</dbReference>
<reference evidence="4" key="1">
    <citation type="submission" date="2017-09" db="EMBL/GenBank/DDBJ databases">
        <authorList>
            <person name="Shetty A S."/>
        </authorList>
    </citation>
    <scope>NUCLEOTIDE SEQUENCE [LARGE SCALE GENOMIC DNA]</scope>
</reference>
<dbReference type="Gene3D" id="3.40.190.120">
    <property type="entry name" value="Osmoprotection protein (prox), domain 2"/>
    <property type="match status" value="1"/>
</dbReference>
<dbReference type="KEGG" id="ehl:EHLA_1338"/>
<protein>
    <submittedName>
        <fullName evidence="3">Substrate binding domain of ABC-type glycine betaine transport system</fullName>
    </submittedName>
</protein>
<proteinExistence type="predicted"/>
<gene>
    <name evidence="3" type="ORF">EHLA_1338</name>
</gene>
<dbReference type="Proteomes" id="UP000217549">
    <property type="component" value="Chromosome I"/>
</dbReference>
<dbReference type="GO" id="GO:0043190">
    <property type="term" value="C:ATP-binding cassette (ABC) transporter complex"/>
    <property type="evidence" value="ECO:0007669"/>
    <property type="project" value="InterPro"/>
</dbReference>
<dbReference type="InterPro" id="IPR007210">
    <property type="entry name" value="ABC_Gly_betaine_transp_sub-bd"/>
</dbReference>